<gene>
    <name evidence="1" type="ORF">BJ982_007288</name>
</gene>
<dbReference type="AlphaFoldDB" id="A0A7W7GEU3"/>
<dbReference type="EMBL" id="JACHND010000001">
    <property type="protein sequence ID" value="MBB4705744.1"/>
    <property type="molecule type" value="Genomic_DNA"/>
</dbReference>
<sequence>MADGPQEMVVFSIEKEGRRLRYAAGPGYEGALPEDVDEPDVLVRVGSASPDPDGGYRVQLTCLPLDGVLIIRPSEG</sequence>
<accession>A0A7W7GEU3</accession>
<evidence type="ECO:0000313" key="2">
    <source>
        <dbReference type="Proteomes" id="UP000542210"/>
    </source>
</evidence>
<evidence type="ECO:0000313" key="1">
    <source>
        <dbReference type="EMBL" id="MBB4705744.1"/>
    </source>
</evidence>
<organism evidence="1 2">
    <name type="scientific">Sphaerisporangium siamense</name>
    <dbReference type="NCBI Taxonomy" id="795645"/>
    <lineage>
        <taxon>Bacteria</taxon>
        <taxon>Bacillati</taxon>
        <taxon>Actinomycetota</taxon>
        <taxon>Actinomycetes</taxon>
        <taxon>Streptosporangiales</taxon>
        <taxon>Streptosporangiaceae</taxon>
        <taxon>Sphaerisporangium</taxon>
    </lineage>
</organism>
<comment type="caution">
    <text evidence="1">The sequence shown here is derived from an EMBL/GenBank/DDBJ whole genome shotgun (WGS) entry which is preliminary data.</text>
</comment>
<keyword evidence="2" id="KW-1185">Reference proteome</keyword>
<dbReference type="Proteomes" id="UP000542210">
    <property type="component" value="Unassembled WGS sequence"/>
</dbReference>
<proteinExistence type="predicted"/>
<protein>
    <submittedName>
        <fullName evidence="1">Uncharacterized protein</fullName>
    </submittedName>
</protein>
<name>A0A7W7GEU3_9ACTN</name>
<dbReference type="RefSeq" id="WP_184887666.1">
    <property type="nucleotide sequence ID" value="NZ_BOOV01000003.1"/>
</dbReference>
<reference evidence="1 2" key="1">
    <citation type="submission" date="2020-08" db="EMBL/GenBank/DDBJ databases">
        <title>Sequencing the genomes of 1000 actinobacteria strains.</title>
        <authorList>
            <person name="Klenk H.-P."/>
        </authorList>
    </citation>
    <scope>NUCLEOTIDE SEQUENCE [LARGE SCALE GENOMIC DNA]</scope>
    <source>
        <strain evidence="1 2">DSM 45784</strain>
    </source>
</reference>